<comment type="caution">
    <text evidence="1">The sequence shown here is derived from an EMBL/GenBank/DDBJ whole genome shotgun (WGS) entry which is preliminary data.</text>
</comment>
<dbReference type="GO" id="GO:0000209">
    <property type="term" value="P:protein polyubiquitination"/>
    <property type="evidence" value="ECO:0007669"/>
    <property type="project" value="TreeGrafter"/>
</dbReference>
<evidence type="ECO:0000313" key="1">
    <source>
        <dbReference type="EMBL" id="KAK6924406.1"/>
    </source>
</evidence>
<dbReference type="GO" id="GO:0006513">
    <property type="term" value="P:protein monoubiquitination"/>
    <property type="evidence" value="ECO:0007669"/>
    <property type="project" value="TreeGrafter"/>
</dbReference>
<reference evidence="1 2" key="1">
    <citation type="submission" date="2023-12" db="EMBL/GenBank/DDBJ databases">
        <title>A high-quality genome assembly for Dillenia turbinata (Dilleniales).</title>
        <authorList>
            <person name="Chanderbali A."/>
        </authorList>
    </citation>
    <scope>NUCLEOTIDE SEQUENCE [LARGE SCALE GENOMIC DNA]</scope>
    <source>
        <strain evidence="1">LSX21</strain>
        <tissue evidence="1">Leaf</tissue>
    </source>
</reference>
<dbReference type="GO" id="GO:0030332">
    <property type="term" value="F:cyclin binding"/>
    <property type="evidence" value="ECO:0007669"/>
    <property type="project" value="TreeGrafter"/>
</dbReference>
<dbReference type="Proteomes" id="UP001370490">
    <property type="component" value="Unassembled WGS sequence"/>
</dbReference>
<dbReference type="GO" id="GO:0000151">
    <property type="term" value="C:ubiquitin ligase complex"/>
    <property type="evidence" value="ECO:0007669"/>
    <property type="project" value="TreeGrafter"/>
</dbReference>
<protein>
    <submittedName>
        <fullName evidence="1">Ubiquitin-conjugating enzyme E2-binding protein</fullName>
    </submittedName>
</protein>
<dbReference type="PANTHER" id="PTHR31531">
    <property type="entry name" value="E3 UBIQUITIN-PROTEIN LIGASE E3D FAMILY MEMBER"/>
    <property type="match status" value="1"/>
</dbReference>
<dbReference type="EMBL" id="JBAMMX010000017">
    <property type="protein sequence ID" value="KAK6924406.1"/>
    <property type="molecule type" value="Genomic_DNA"/>
</dbReference>
<dbReference type="GO" id="GO:0005634">
    <property type="term" value="C:nucleus"/>
    <property type="evidence" value="ECO:0007669"/>
    <property type="project" value="TreeGrafter"/>
</dbReference>
<dbReference type="GO" id="GO:0051865">
    <property type="term" value="P:protein autoubiquitination"/>
    <property type="evidence" value="ECO:0007669"/>
    <property type="project" value="TreeGrafter"/>
</dbReference>
<dbReference type="GO" id="GO:0061630">
    <property type="term" value="F:ubiquitin protein ligase activity"/>
    <property type="evidence" value="ECO:0007669"/>
    <property type="project" value="TreeGrafter"/>
</dbReference>
<dbReference type="InterPro" id="IPR019193">
    <property type="entry name" value="UBQ-conj_enz_E2-bd_prot"/>
</dbReference>
<gene>
    <name evidence="1" type="ORF">RJ641_010606</name>
</gene>
<dbReference type="Pfam" id="PF09814">
    <property type="entry name" value="HECT_2"/>
    <property type="match status" value="2"/>
</dbReference>
<name>A0AAN8Z4G1_9MAGN</name>
<proteinExistence type="predicted"/>
<dbReference type="GO" id="GO:0005829">
    <property type="term" value="C:cytosol"/>
    <property type="evidence" value="ECO:0007669"/>
    <property type="project" value="TreeGrafter"/>
</dbReference>
<accession>A0AAN8Z4G1</accession>
<dbReference type="AlphaFoldDB" id="A0AAN8Z4G1"/>
<keyword evidence="2" id="KW-1185">Reference proteome</keyword>
<evidence type="ECO:0000313" key="2">
    <source>
        <dbReference type="Proteomes" id="UP001370490"/>
    </source>
</evidence>
<sequence length="575" mass="64683">MSRELRDAENPRKWRFTWEAQSHIPSLKLLLFNPLIKPINHCKNLKVDLNLSQSLLLVRWFEEDANEVSIRVPIPRVLIDDSSLSFKAMEDHIEVKLVLLLPVDHPIVSNFDSVFDFSEGSNCGESKDSDSSMPLEMDYDLKNLSSQGTVCFYCRNCSVKLTKSLRDFIEMPSINWREVADNWFGACCCSFGGISEKLVANFVNAYTCPQGVCLLNTSCVIISKDDILGCQFSGEKAKDKCEPGLDLAGYNTLTEAIQVSGINNEREGLKDQNEVTNTSDGNLNSACFKKHEIGTSGNCKDFHKEMNGNELSCTLRLLNLSEEVAGASCCCSPVNSCPSDDDHEQCIHDGSAKAHVAKRMVEIPLKQKDLANGFLGNIFMARSSNLSKDIEWVELRCHQCSSPIGAYPRANEYNPLDGGVRLLKCYVSTSLPVSGTQDVFRKYSLDRMFSNQLVENAKDELSYRTLVRDLSSRAPMLQIVLLNPYSWCCTGFCDCMRDNLKMDLHPFMKVLFSDCRGDPESELRVVAWVTKNKAEEIYLLKHQIEELIEFLNSARNMLPVSYTFLQGMSLSALQR</sequence>
<dbReference type="PANTHER" id="PTHR31531:SF2">
    <property type="entry name" value="E3 UBIQUITIN-PROTEIN LIGASE E3D"/>
    <property type="match status" value="1"/>
</dbReference>
<organism evidence="1 2">
    <name type="scientific">Dillenia turbinata</name>
    <dbReference type="NCBI Taxonomy" id="194707"/>
    <lineage>
        <taxon>Eukaryota</taxon>
        <taxon>Viridiplantae</taxon>
        <taxon>Streptophyta</taxon>
        <taxon>Embryophyta</taxon>
        <taxon>Tracheophyta</taxon>
        <taxon>Spermatophyta</taxon>
        <taxon>Magnoliopsida</taxon>
        <taxon>eudicotyledons</taxon>
        <taxon>Gunneridae</taxon>
        <taxon>Pentapetalae</taxon>
        <taxon>Dilleniales</taxon>
        <taxon>Dilleniaceae</taxon>
        <taxon>Dillenia</taxon>
    </lineage>
</organism>
<dbReference type="GO" id="GO:0043161">
    <property type="term" value="P:proteasome-mediated ubiquitin-dependent protein catabolic process"/>
    <property type="evidence" value="ECO:0007669"/>
    <property type="project" value="TreeGrafter"/>
</dbReference>
<dbReference type="GO" id="GO:0031624">
    <property type="term" value="F:ubiquitin conjugating enzyme binding"/>
    <property type="evidence" value="ECO:0007669"/>
    <property type="project" value="TreeGrafter"/>
</dbReference>